<dbReference type="NCBIfam" id="TIGR03369">
    <property type="entry name" value="cellulose_bcsE"/>
    <property type="match status" value="1"/>
</dbReference>
<protein>
    <recommendedName>
        <fullName evidence="1">Cellulose biosynthesis protein BcsE</fullName>
    </recommendedName>
</protein>
<dbReference type="Pfam" id="PF10995">
    <property type="entry name" value="CBP_BcsE"/>
    <property type="match status" value="1"/>
</dbReference>
<sequence length="521" mass="58183">MAQSFTLGIPHLWDELQTVQTHGLYWLNIDRTQDVPSLCRQTIFAQQADSHVTLIDAGHDRQMTSALEETYSQGPASLPVYRLTPTPAALMALPDELAHLMGSTSPLFILLIPAADLTTLSAEGLNRWINLTHRWLQRCSATLLVICHGAGTDVLRNQLVPLNRLVSGVASLRWQLDRWLYDVAFWCNERGVSAQQNIPLAQTPQGWQATVETPLPPPQPHNDEDSYLAHAAILEGAPPLSEHWHLFTSNYELFTAALTAQAATLIFSLTQSDQVDDLARQIHTLRRQRGNALKIAVREQAVVQRSSDERLLLACGANVVIPLHATLSNALVSLEGLQGHTFLRHVPANITTLLDALQPLKLRGYRPKAQFCTLLLDLLDNPLIPHDGRGTLVSLRPVSGIDAEQVLKLCNLRRDGDLVTLDGQSLVLFLAYCRPHELDTALRFIFPLPVEELFIHRRLWHQDTELMLELTRMRNETPTQGLPPEPLPSPQVRAPTETAIPHPRRIPRQLTLGMTPREPSS</sequence>
<evidence type="ECO:0000313" key="3">
    <source>
        <dbReference type="EMBL" id="WDU90942.1"/>
    </source>
</evidence>
<evidence type="ECO:0000256" key="1">
    <source>
        <dbReference type="NCBIfam" id="TIGR03369"/>
    </source>
</evidence>
<reference evidence="3" key="1">
    <citation type="submission" date="2022-10" db="EMBL/GenBank/DDBJ databases">
        <title>Complete genome of Ep21-8.</title>
        <authorList>
            <person name="Kang Y.-R."/>
            <person name="Kim D.-H."/>
        </authorList>
    </citation>
    <scope>NUCLEOTIDE SEQUENCE</scope>
    <source>
        <strain evidence="3">Ep21-8</strain>
    </source>
</reference>
<proteinExistence type="predicted"/>
<feature type="region of interest" description="Disordered" evidence="2">
    <location>
        <begin position="476"/>
        <end position="521"/>
    </location>
</feature>
<accession>A0AAQ3C2Q8</accession>
<dbReference type="EMBL" id="CP118390">
    <property type="protein sequence ID" value="WDU90942.1"/>
    <property type="molecule type" value="Genomic_DNA"/>
</dbReference>
<name>A0AAQ3C2Q8_EDWPI</name>
<dbReference type="Proteomes" id="UP001223683">
    <property type="component" value="Chromosome"/>
</dbReference>
<dbReference type="RefSeq" id="WP_012850184.1">
    <property type="nucleotide sequence ID" value="NC_013508.1"/>
</dbReference>
<evidence type="ECO:0000256" key="2">
    <source>
        <dbReference type="SAM" id="MobiDB-lite"/>
    </source>
</evidence>
<dbReference type="InterPro" id="IPR017745">
    <property type="entry name" value="BcsE"/>
</dbReference>
<dbReference type="GeneID" id="72530151"/>
<dbReference type="GO" id="GO:0035438">
    <property type="term" value="F:cyclic-di-GMP binding"/>
    <property type="evidence" value="ECO:0007669"/>
    <property type="project" value="InterPro"/>
</dbReference>
<gene>
    <name evidence="3" type="primary">bcsE</name>
    <name evidence="3" type="ORF">PWJ79_16280</name>
</gene>
<organism evidence="3 4">
    <name type="scientific">Edwardsiella piscicida</name>
    <dbReference type="NCBI Taxonomy" id="1263550"/>
    <lineage>
        <taxon>Bacteria</taxon>
        <taxon>Pseudomonadati</taxon>
        <taxon>Pseudomonadota</taxon>
        <taxon>Gammaproteobacteria</taxon>
        <taxon>Enterobacterales</taxon>
        <taxon>Hafniaceae</taxon>
        <taxon>Edwardsiella</taxon>
    </lineage>
</organism>
<evidence type="ECO:0000313" key="4">
    <source>
        <dbReference type="Proteomes" id="UP001223683"/>
    </source>
</evidence>
<dbReference type="AlphaFoldDB" id="A0AAQ3C2Q8"/>